<evidence type="ECO:0000256" key="8">
    <source>
        <dbReference type="ARBA" id="ARBA00023235"/>
    </source>
</evidence>
<keyword evidence="8 10" id="KW-0413">Isomerase</keyword>
<dbReference type="AlphaFoldDB" id="A0A2M8KR44"/>
<dbReference type="InterPro" id="IPR002288">
    <property type="entry name" value="DNA_gyrase_B_C"/>
</dbReference>
<evidence type="ECO:0000256" key="1">
    <source>
        <dbReference type="ARBA" id="ARBA00000185"/>
    </source>
</evidence>
<dbReference type="PANTHER" id="PTHR45866:SF1">
    <property type="entry name" value="DNA GYRASE SUBUNIT B, MITOCHONDRIAL"/>
    <property type="match status" value="1"/>
</dbReference>
<dbReference type="SUPFAM" id="SSF56719">
    <property type="entry name" value="Type II DNA topoisomerase"/>
    <property type="match status" value="1"/>
</dbReference>
<name>A0A2M8KR44_9BACT</name>
<dbReference type="GO" id="GO:0006265">
    <property type="term" value="P:DNA topological change"/>
    <property type="evidence" value="ECO:0007669"/>
    <property type="project" value="InterPro"/>
</dbReference>
<evidence type="ECO:0000256" key="5">
    <source>
        <dbReference type="ARBA" id="ARBA00022840"/>
    </source>
</evidence>
<dbReference type="Proteomes" id="UP000229554">
    <property type="component" value="Unassembled WGS sequence"/>
</dbReference>
<evidence type="ECO:0000256" key="4">
    <source>
        <dbReference type="ARBA" id="ARBA00022741"/>
    </source>
</evidence>
<comment type="caution">
    <text evidence="10">The sequence shown here is derived from an EMBL/GenBank/DDBJ whole genome shotgun (WGS) entry which is preliminary data.</text>
</comment>
<evidence type="ECO:0000259" key="9">
    <source>
        <dbReference type="Pfam" id="PF00986"/>
    </source>
</evidence>
<evidence type="ECO:0000256" key="6">
    <source>
        <dbReference type="ARBA" id="ARBA00023029"/>
    </source>
</evidence>
<evidence type="ECO:0000313" key="10">
    <source>
        <dbReference type="EMBL" id="PJE62382.1"/>
    </source>
</evidence>
<dbReference type="EC" id="5.6.2.2" evidence="3"/>
<reference evidence="11" key="1">
    <citation type="submission" date="2017-09" db="EMBL/GenBank/DDBJ databases">
        <title>Depth-based differentiation of microbial function through sediment-hosted aquifers and enrichment of novel symbionts in the deep terrestrial subsurface.</title>
        <authorList>
            <person name="Probst A.J."/>
            <person name="Ladd B."/>
            <person name="Jarett J.K."/>
            <person name="Geller-Mcgrath D.E."/>
            <person name="Sieber C.M.K."/>
            <person name="Emerson J.B."/>
            <person name="Anantharaman K."/>
            <person name="Thomas B.C."/>
            <person name="Malmstrom R."/>
            <person name="Stieglmeier M."/>
            <person name="Klingl A."/>
            <person name="Woyke T."/>
            <person name="Ryan C.M."/>
            <person name="Banfield J.F."/>
        </authorList>
    </citation>
    <scope>NUCLEOTIDE SEQUENCE [LARGE SCALE GENOMIC DNA]</scope>
</reference>
<evidence type="ECO:0000256" key="7">
    <source>
        <dbReference type="ARBA" id="ARBA00023125"/>
    </source>
</evidence>
<keyword evidence="5" id="KW-0067">ATP-binding</keyword>
<gene>
    <name evidence="10" type="ORF">COU88_05320</name>
</gene>
<comment type="similarity">
    <text evidence="2">Belongs to the type II topoisomerase GyrB family.</text>
</comment>
<protein>
    <recommendedName>
        <fullName evidence="3">DNA topoisomerase (ATP-hydrolyzing)</fullName>
        <ecNumber evidence="3">5.6.2.2</ecNumber>
    </recommendedName>
</protein>
<dbReference type="InterPro" id="IPR000565">
    <property type="entry name" value="Topo_IIA_B"/>
</dbReference>
<evidence type="ECO:0000313" key="11">
    <source>
        <dbReference type="Proteomes" id="UP000229554"/>
    </source>
</evidence>
<dbReference type="PANTHER" id="PTHR45866">
    <property type="entry name" value="DNA GYRASE/TOPOISOMERASE SUBUNIT B"/>
    <property type="match status" value="1"/>
</dbReference>
<dbReference type="GO" id="GO:0003918">
    <property type="term" value="F:DNA topoisomerase type II (double strand cut, ATP-hydrolyzing) activity"/>
    <property type="evidence" value="ECO:0007669"/>
    <property type="project" value="UniProtKB-EC"/>
</dbReference>
<dbReference type="GO" id="GO:0003677">
    <property type="term" value="F:DNA binding"/>
    <property type="evidence" value="ECO:0007669"/>
    <property type="project" value="UniProtKB-KW"/>
</dbReference>
<dbReference type="Gene3D" id="3.40.50.670">
    <property type="match status" value="1"/>
</dbReference>
<dbReference type="EMBL" id="PFED01000215">
    <property type="protein sequence ID" value="PJE62382.1"/>
    <property type="molecule type" value="Genomic_DNA"/>
</dbReference>
<dbReference type="Pfam" id="PF00986">
    <property type="entry name" value="DNA_gyraseB_C"/>
    <property type="match status" value="1"/>
</dbReference>
<dbReference type="PRINTS" id="PR01159">
    <property type="entry name" value="DNAGYRASEB"/>
</dbReference>
<accession>A0A2M8KR44</accession>
<keyword evidence="6" id="KW-0799">Topoisomerase</keyword>
<keyword evidence="4" id="KW-0547">Nucleotide-binding</keyword>
<sequence length="76" mass="8966">HFSNTTYSLQRYKGLGEMNPEQLWQTTMNPQNRVLRHVMVEDADEADRTFTMLMGEEVPPRKKFIQTHARMANLDI</sequence>
<dbReference type="InterPro" id="IPR013760">
    <property type="entry name" value="Topo_IIA-like_dom_sf"/>
</dbReference>
<dbReference type="InterPro" id="IPR013759">
    <property type="entry name" value="Topo_IIA_B_C"/>
</dbReference>
<feature type="non-terminal residue" evidence="10">
    <location>
        <position position="1"/>
    </location>
</feature>
<dbReference type="GO" id="GO:0005524">
    <property type="term" value="F:ATP binding"/>
    <property type="evidence" value="ECO:0007669"/>
    <property type="project" value="UniProtKB-KW"/>
</dbReference>
<comment type="catalytic activity">
    <reaction evidence="1">
        <text>ATP-dependent breakage, passage and rejoining of double-stranded DNA.</text>
        <dbReference type="EC" id="5.6.2.2"/>
    </reaction>
</comment>
<organism evidence="10 11">
    <name type="scientific">Candidatus Roizmanbacteria bacterium CG10_big_fil_rev_8_21_14_0_10_39_6</name>
    <dbReference type="NCBI Taxonomy" id="1974853"/>
    <lineage>
        <taxon>Bacteria</taxon>
        <taxon>Candidatus Roizmaniibacteriota</taxon>
    </lineage>
</organism>
<keyword evidence="7" id="KW-0238">DNA-binding</keyword>
<evidence type="ECO:0000256" key="3">
    <source>
        <dbReference type="ARBA" id="ARBA00012895"/>
    </source>
</evidence>
<feature type="domain" description="DNA gyrase B subunit C-terminal" evidence="9">
    <location>
        <begin position="5"/>
        <end position="66"/>
    </location>
</feature>
<evidence type="ECO:0000256" key="2">
    <source>
        <dbReference type="ARBA" id="ARBA00010708"/>
    </source>
</evidence>
<proteinExistence type="inferred from homology"/>